<dbReference type="AlphaFoldDB" id="A0AA38T953"/>
<dbReference type="FunFam" id="3.40.50.300:FF:001462">
    <property type="entry name" value="Small GTP-binding protein, putative"/>
    <property type="match status" value="1"/>
</dbReference>
<dbReference type="SMART" id="SM00176">
    <property type="entry name" value="RAN"/>
    <property type="match status" value="2"/>
</dbReference>
<keyword evidence="3" id="KW-0342">GTP-binding</keyword>
<reference evidence="6" key="1">
    <citation type="submission" date="2023-03" db="EMBL/GenBank/DDBJ databases">
        <title>Chromosome-scale reference genome and RAD-based genetic map of yellow starthistle (Centaurea solstitialis) reveal putative structural variation and QTLs associated with invader traits.</title>
        <authorList>
            <person name="Reatini B."/>
            <person name="Cang F.A."/>
            <person name="Jiang Q."/>
            <person name="Mckibben M.T.W."/>
            <person name="Barker M.S."/>
            <person name="Rieseberg L.H."/>
            <person name="Dlugosch K.M."/>
        </authorList>
    </citation>
    <scope>NUCLEOTIDE SEQUENCE</scope>
    <source>
        <strain evidence="6">CAN-66</strain>
        <tissue evidence="6">Leaf</tissue>
    </source>
</reference>
<name>A0AA38T953_9ASTR</name>
<evidence type="ECO:0000256" key="4">
    <source>
        <dbReference type="ARBA" id="ARBA00037868"/>
    </source>
</evidence>
<dbReference type="PROSITE" id="PS51419">
    <property type="entry name" value="RAB"/>
    <property type="match status" value="2"/>
</dbReference>
<dbReference type="InterPro" id="IPR050227">
    <property type="entry name" value="Rab"/>
</dbReference>
<evidence type="ECO:0000256" key="2">
    <source>
        <dbReference type="ARBA" id="ARBA00022741"/>
    </source>
</evidence>
<evidence type="ECO:0000256" key="1">
    <source>
        <dbReference type="ARBA" id="ARBA00006270"/>
    </source>
</evidence>
<dbReference type="PROSITE" id="PS51420">
    <property type="entry name" value="RHO"/>
    <property type="match status" value="2"/>
</dbReference>
<sequence length="514" mass="58693">MSVVVAPFAKYKVAFLGDEYVGKTSIITSFMYNKFDTTYHYTIGIDYMSRTMDLDDKTLRLQLWDTAGMMRFRSLIPNYVKDASAIVIVYDVTNRNSFLSIATWIEEVHKERGTDVIIVLVANKCDLLDKRQVAIEEGDDKAREFGFMFMETSAKEGLNTKPLFQKLAIALSEMEPYSATKQEDKVDVNLQSSDDGFGHTANTQELTHDEHKIKYRSKEEKVYTDTKDNRDWSILERMMKDMLKKIEEMEEKINMAVVKYKVVFLGDESVGKSSLIRRFMHNEFDTAYTPTIGIDFLSKTMYFDDITVRLQLWDTAGQMRFRSLIPSYIRDAAATIIVYDVTNRSSFLNIAKWIKEVREERGTDVIIVLVANKCDLLKKRQVSIEEVDAKARELGFMFIKTSAKDGLNTKPLFRKVAMALSGMEPYLSAEQEDKVDVNLESSGNPLGWGGVVWAVAHQDGEPEHHLLELGVVVFPIESIYPKATRAIQTFIKKKGLVPPNVFNLSPFAIVYTVL</sequence>
<feature type="coiled-coil region" evidence="5">
    <location>
        <begin position="232"/>
        <end position="259"/>
    </location>
</feature>
<organism evidence="6 7">
    <name type="scientific">Centaurea solstitialis</name>
    <name type="common">yellow star-thistle</name>
    <dbReference type="NCBI Taxonomy" id="347529"/>
    <lineage>
        <taxon>Eukaryota</taxon>
        <taxon>Viridiplantae</taxon>
        <taxon>Streptophyta</taxon>
        <taxon>Embryophyta</taxon>
        <taxon>Tracheophyta</taxon>
        <taxon>Spermatophyta</taxon>
        <taxon>Magnoliopsida</taxon>
        <taxon>eudicotyledons</taxon>
        <taxon>Gunneridae</taxon>
        <taxon>Pentapetalae</taxon>
        <taxon>asterids</taxon>
        <taxon>campanulids</taxon>
        <taxon>Asterales</taxon>
        <taxon>Asteraceae</taxon>
        <taxon>Carduoideae</taxon>
        <taxon>Cardueae</taxon>
        <taxon>Centaureinae</taxon>
        <taxon>Centaurea</taxon>
    </lineage>
</organism>
<proteinExistence type="inferred from homology"/>
<comment type="similarity">
    <text evidence="1">Belongs to the small GTPase superfamily. Rab family.</text>
</comment>
<dbReference type="SMART" id="SM00175">
    <property type="entry name" value="RAB"/>
    <property type="match status" value="2"/>
</dbReference>
<dbReference type="EMBL" id="JARYMX010000004">
    <property type="protein sequence ID" value="KAJ9550420.1"/>
    <property type="molecule type" value="Genomic_DNA"/>
</dbReference>
<dbReference type="GO" id="GO:0003924">
    <property type="term" value="F:GTPase activity"/>
    <property type="evidence" value="ECO:0007669"/>
    <property type="project" value="InterPro"/>
</dbReference>
<dbReference type="NCBIfam" id="TIGR00231">
    <property type="entry name" value="small_GTP"/>
    <property type="match status" value="2"/>
</dbReference>
<gene>
    <name evidence="6" type="ORF">OSB04_014465</name>
</gene>
<dbReference type="GO" id="GO:0012505">
    <property type="term" value="C:endomembrane system"/>
    <property type="evidence" value="ECO:0007669"/>
    <property type="project" value="UniProtKB-SubCell"/>
</dbReference>
<evidence type="ECO:0000256" key="3">
    <source>
        <dbReference type="ARBA" id="ARBA00023134"/>
    </source>
</evidence>
<dbReference type="InterPro" id="IPR005225">
    <property type="entry name" value="Small_GTP-bd"/>
</dbReference>
<dbReference type="SMART" id="SM00174">
    <property type="entry name" value="RHO"/>
    <property type="match status" value="2"/>
</dbReference>
<dbReference type="PRINTS" id="PR00449">
    <property type="entry name" value="RASTRNSFRMNG"/>
</dbReference>
<dbReference type="Gene3D" id="3.40.50.300">
    <property type="entry name" value="P-loop containing nucleotide triphosphate hydrolases"/>
    <property type="match status" value="2"/>
</dbReference>
<dbReference type="Pfam" id="PF00071">
    <property type="entry name" value="Ras"/>
    <property type="match status" value="2"/>
</dbReference>
<dbReference type="CDD" id="cd01861">
    <property type="entry name" value="Rab6"/>
    <property type="match status" value="2"/>
</dbReference>
<dbReference type="PANTHER" id="PTHR47977">
    <property type="entry name" value="RAS-RELATED PROTEIN RAB"/>
    <property type="match status" value="1"/>
</dbReference>
<dbReference type="FunFam" id="3.40.50.300:FF:000808">
    <property type="entry name" value="Small GTP-binding protein, putative"/>
    <property type="match status" value="1"/>
</dbReference>
<evidence type="ECO:0000256" key="5">
    <source>
        <dbReference type="SAM" id="Coils"/>
    </source>
</evidence>
<dbReference type="InterPro" id="IPR027417">
    <property type="entry name" value="P-loop_NTPase"/>
</dbReference>
<dbReference type="SUPFAM" id="SSF52540">
    <property type="entry name" value="P-loop containing nucleoside triphosphate hydrolases"/>
    <property type="match status" value="2"/>
</dbReference>
<keyword evidence="5" id="KW-0175">Coiled coil</keyword>
<accession>A0AA38T953</accession>
<dbReference type="PROSITE" id="PS51421">
    <property type="entry name" value="RAS"/>
    <property type="match status" value="2"/>
</dbReference>
<dbReference type="InterPro" id="IPR001806">
    <property type="entry name" value="Small_GTPase"/>
</dbReference>
<evidence type="ECO:0000313" key="6">
    <source>
        <dbReference type="EMBL" id="KAJ9550420.1"/>
    </source>
</evidence>
<dbReference type="Proteomes" id="UP001172457">
    <property type="component" value="Chromosome 4"/>
</dbReference>
<comment type="caution">
    <text evidence="6">The sequence shown here is derived from an EMBL/GenBank/DDBJ whole genome shotgun (WGS) entry which is preliminary data.</text>
</comment>
<evidence type="ECO:0000313" key="7">
    <source>
        <dbReference type="Proteomes" id="UP001172457"/>
    </source>
</evidence>
<comment type="subcellular location">
    <subcellularLocation>
        <location evidence="4">Endomembrane system</location>
        <topology evidence="4">Lipid-anchor</topology>
    </subcellularLocation>
</comment>
<dbReference type="SMART" id="SM00173">
    <property type="entry name" value="RAS"/>
    <property type="match status" value="2"/>
</dbReference>
<keyword evidence="7" id="KW-1185">Reference proteome</keyword>
<keyword evidence="2" id="KW-0547">Nucleotide-binding</keyword>
<dbReference type="GO" id="GO:0005525">
    <property type="term" value="F:GTP binding"/>
    <property type="evidence" value="ECO:0007669"/>
    <property type="project" value="UniProtKB-KW"/>
</dbReference>
<protein>
    <submittedName>
        <fullName evidence="6">Uncharacterized protein</fullName>
    </submittedName>
</protein>